<organism evidence="11 12">
    <name type="scientific">Lithohypha guttulata</name>
    <dbReference type="NCBI Taxonomy" id="1690604"/>
    <lineage>
        <taxon>Eukaryota</taxon>
        <taxon>Fungi</taxon>
        <taxon>Dikarya</taxon>
        <taxon>Ascomycota</taxon>
        <taxon>Pezizomycotina</taxon>
        <taxon>Eurotiomycetes</taxon>
        <taxon>Chaetothyriomycetidae</taxon>
        <taxon>Chaetothyriales</taxon>
        <taxon>Trichomeriaceae</taxon>
        <taxon>Lithohypha</taxon>
    </lineage>
</organism>
<feature type="region of interest" description="Disordered" evidence="9">
    <location>
        <begin position="90"/>
        <end position="241"/>
    </location>
</feature>
<keyword evidence="4" id="KW-0493">Microtubule</keyword>
<reference evidence="11 12" key="1">
    <citation type="submission" date="2023-08" db="EMBL/GenBank/DDBJ databases">
        <title>Black Yeasts Isolated from many extreme environments.</title>
        <authorList>
            <person name="Coleine C."/>
            <person name="Stajich J.E."/>
            <person name="Selbmann L."/>
        </authorList>
    </citation>
    <scope>NUCLEOTIDE SEQUENCE [LARGE SCALE GENOMIC DNA]</scope>
    <source>
        <strain evidence="11 12">CCFEE 5910</strain>
    </source>
</reference>
<keyword evidence="6 8" id="KW-0175">Coiled coil</keyword>
<evidence type="ECO:0000313" key="12">
    <source>
        <dbReference type="Proteomes" id="UP001309876"/>
    </source>
</evidence>
<evidence type="ECO:0000256" key="4">
    <source>
        <dbReference type="ARBA" id="ARBA00022701"/>
    </source>
</evidence>
<keyword evidence="5" id="KW-0243">Dynein</keyword>
<evidence type="ECO:0000256" key="7">
    <source>
        <dbReference type="ARBA" id="ARBA00023212"/>
    </source>
</evidence>
<evidence type="ECO:0000256" key="3">
    <source>
        <dbReference type="ARBA" id="ARBA00022490"/>
    </source>
</evidence>
<comment type="similarity">
    <text evidence="2">Belongs to the dynactin 150 kDa subunit family.</text>
</comment>
<evidence type="ECO:0000259" key="10">
    <source>
        <dbReference type="PROSITE" id="PS50245"/>
    </source>
</evidence>
<evidence type="ECO:0000256" key="8">
    <source>
        <dbReference type="SAM" id="Coils"/>
    </source>
</evidence>
<feature type="compositionally biased region" description="Polar residues" evidence="9">
    <location>
        <begin position="91"/>
        <end position="143"/>
    </location>
</feature>
<dbReference type="InterPro" id="IPR022157">
    <property type="entry name" value="Dynactin"/>
</dbReference>
<dbReference type="GO" id="GO:0005874">
    <property type="term" value="C:microtubule"/>
    <property type="evidence" value="ECO:0007669"/>
    <property type="project" value="UniProtKB-KW"/>
</dbReference>
<name>A0AAN7T1H2_9EURO</name>
<evidence type="ECO:0000256" key="5">
    <source>
        <dbReference type="ARBA" id="ARBA00023017"/>
    </source>
</evidence>
<dbReference type="Pfam" id="PF12455">
    <property type="entry name" value="Dynactin"/>
    <property type="match status" value="1"/>
</dbReference>
<dbReference type="PROSITE" id="PS00845">
    <property type="entry name" value="CAP_GLY_1"/>
    <property type="match status" value="1"/>
</dbReference>
<evidence type="ECO:0000313" key="11">
    <source>
        <dbReference type="EMBL" id="KAK5087111.1"/>
    </source>
</evidence>
<feature type="coiled-coil region" evidence="8">
    <location>
        <begin position="291"/>
        <end position="499"/>
    </location>
</feature>
<evidence type="ECO:0000256" key="1">
    <source>
        <dbReference type="ARBA" id="ARBA00004245"/>
    </source>
</evidence>
<dbReference type="Proteomes" id="UP001309876">
    <property type="component" value="Unassembled WGS sequence"/>
</dbReference>
<dbReference type="InterPro" id="IPR000938">
    <property type="entry name" value="CAP-Gly_domain"/>
</dbReference>
<dbReference type="InterPro" id="IPR036859">
    <property type="entry name" value="CAP-Gly_dom_sf"/>
</dbReference>
<feature type="compositionally biased region" description="Basic and acidic residues" evidence="9">
    <location>
        <begin position="188"/>
        <end position="204"/>
    </location>
</feature>
<keyword evidence="12" id="KW-1185">Reference proteome</keyword>
<dbReference type="SMART" id="SM01052">
    <property type="entry name" value="CAP_GLY"/>
    <property type="match status" value="1"/>
</dbReference>
<dbReference type="SUPFAM" id="SSF74924">
    <property type="entry name" value="Cap-Gly domain"/>
    <property type="match status" value="1"/>
</dbReference>
<comment type="subcellular location">
    <subcellularLocation>
        <location evidence="1">Cytoplasm</location>
        <location evidence="1">Cytoskeleton</location>
    </subcellularLocation>
</comment>
<evidence type="ECO:0000256" key="9">
    <source>
        <dbReference type="SAM" id="MobiDB-lite"/>
    </source>
</evidence>
<keyword evidence="7" id="KW-0206">Cytoskeleton</keyword>
<dbReference type="AlphaFoldDB" id="A0AAN7T1H2"/>
<feature type="domain" description="CAP-Gly" evidence="10">
    <location>
        <begin position="35"/>
        <end position="71"/>
    </location>
</feature>
<dbReference type="PROSITE" id="PS50245">
    <property type="entry name" value="CAP_GLY_2"/>
    <property type="match status" value="1"/>
</dbReference>
<dbReference type="Pfam" id="PF01302">
    <property type="entry name" value="CAP_GLY"/>
    <property type="match status" value="1"/>
</dbReference>
<protein>
    <recommendedName>
        <fullName evidence="10">CAP-Gly domain-containing protein</fullName>
    </recommendedName>
</protein>
<keyword evidence="3" id="KW-0963">Cytoplasm</keyword>
<dbReference type="Gene3D" id="2.30.30.190">
    <property type="entry name" value="CAP Gly-rich-like domain"/>
    <property type="match status" value="1"/>
</dbReference>
<proteinExistence type="inferred from homology"/>
<sequence length="1211" mass="136042">MTTPALKIGQHVKSTGKDPYHGILRYIGPIEGGPAGTYCGIELPEATGKNDGSAKGRRYFQCSPNHGVFVKKDVVVPTAATKPTAKRVSTIAPSPSVSRTAPATVASRRTSNVPASRPSSIRQSISNVAPVQKLTASRPSSQVILRESIPSRAGRSSVPGTPRVLSPEKQILNDIPQEESGTGEEDNTDGHESEGDQQHEEDNGSHVPEATPMAPPPRNEPAVPSASTRTSTGQSSMVALQASREIEQLKVKLRAMEKKRMEDRDTIKQVETLKSENDRMKTIIQGLSTKVKEVNQDKQAALLRAQELERAKEAEPEGSAELESMLEMATLDKETAEEKADALEEELKSLRAKLEESELEAEILREENKELASTMTEEEKAGSGWLHLERERDRLKAALLMLRDHKNEIEADYKEEIHHLQETLNETEEDAAKYVETAEQLQRVQDTNEHLREQLEAAENQEEVISTMMQERDRHLAQIEDLRVTLSELEELAQTNEDLEKFYLDTEKGLLSKIDEQEAEVNERTRQVNDRDQAIEDLEFTLSKFRTITQGLQSDIDDARRTREISAAQAQEMNSRSKAIMELNVRLQNSASKSTTKAIELELVKAQALSSKSHVDILSLFLPDSFDTLRNPILAMLTFSQLRTKAGIVANMLGEKLRDRASVMSGEEILLGHRIVESMQSIHMTADRFERFMSVCSSDEFAAFSNAGQEVEPVERAVTNWLESLKNDELGADGPDHLNRMESILSDLADKLLVSSPETEAMHLLAESRMVSSYVEVAASISDWLAKIIRLRLGDPNDEDPESIDLDRKFDRISRLARTIRTVANRLVGELEKMRLKHICLDETAWPLFADIEHEASGINNNLRQLSQVVLAYLNQVEDEDDLSYTALLNTFTHDDNDMLSTILDDLKTLHEQTEHLLNRTNDVAKALSFEPGPAPWVLRAKEIKAQRLISTDVHEELTQSHRKNQELSAILADRERTIEETAIRAELAEKRVRENKAREVHDKALKEESEKLKTELAELEAELSNSRSELIALQEQTQKDKEELAKLQAQPAENVAKGTSAPPSARSLDPATSNYLSIHNQTLLAEIATLQASIRHLKWENRELSIPVSEVKFTAANQAWLDPRHLKPSKTKTNAKLQTHAERSDTLDSLLAISKSMHMRPVKLKNTLRKEDKWRSVKETTRWQVLRQKEEFEAWDGAKEVGADGFVIRL</sequence>
<dbReference type="EMBL" id="JAVRRJ010000003">
    <property type="protein sequence ID" value="KAK5087111.1"/>
    <property type="molecule type" value="Genomic_DNA"/>
</dbReference>
<feature type="compositionally biased region" description="Polar residues" evidence="9">
    <location>
        <begin position="225"/>
        <end position="238"/>
    </location>
</feature>
<evidence type="ECO:0000256" key="6">
    <source>
        <dbReference type="ARBA" id="ARBA00023054"/>
    </source>
</evidence>
<comment type="caution">
    <text evidence="11">The sequence shown here is derived from an EMBL/GenBank/DDBJ whole genome shotgun (WGS) entry which is preliminary data.</text>
</comment>
<dbReference type="PANTHER" id="PTHR18916">
    <property type="entry name" value="DYNACTIN 1-RELATED MICROTUBULE-BINDING"/>
    <property type="match status" value="1"/>
</dbReference>
<feature type="region of interest" description="Disordered" evidence="9">
    <location>
        <begin position="1050"/>
        <end position="1069"/>
    </location>
</feature>
<dbReference type="GO" id="GO:0030286">
    <property type="term" value="C:dynein complex"/>
    <property type="evidence" value="ECO:0007669"/>
    <property type="project" value="UniProtKB-KW"/>
</dbReference>
<evidence type="ECO:0000256" key="2">
    <source>
        <dbReference type="ARBA" id="ARBA00011010"/>
    </source>
</evidence>
<accession>A0AAN7T1H2</accession>
<gene>
    <name evidence="11" type="ORF">LTR05_004282</name>
</gene>